<feature type="transmembrane region" description="Helical" evidence="10">
    <location>
        <begin position="91"/>
        <end position="113"/>
    </location>
</feature>
<sequence length="449" mass="50043">MQPAITTKRKQEQHQTMSGNDSSNATDILEFYHSTYPLYKKHWDKFDEISPAIRGIISLVMISIGLVGALGNGVVIAVFGGRQQLQKPSYIFVLNLAISDLYVAALGCPLNGVSSMQGRWVFGDVMCKIYAASVVLSGLVSISTLAALAVDRYFAISTLFTAKRKITKERAFSICMFIWLHAAFWAFAPLLGWNEYVPEGYGYTCSADFITPTPLYQSWIMGVLCIGCIFPLGFIIISYSKIFSIVRKQHNDFRNMDRTMNQQRVFNKRRTYAQKVAKCIVILVCLYLATWTPYAVISLIGTFGDAGKITPVVALLPCIAAKMAVIYNPIVYSLTHPNFKHLLAKKMPCFATISTSAGMPSASGSYTSKLESDVGRPTRRESDRRRKPSDSSCDKQEMESLLKSLRQAGSLIIIKENNKKYVLTEEGLKETTEMKSLKSKYGVEMPSDI</sequence>
<dbReference type="InterPro" id="IPR050125">
    <property type="entry name" value="GPCR_opsins"/>
</dbReference>
<evidence type="ECO:0000256" key="10">
    <source>
        <dbReference type="SAM" id="Phobius"/>
    </source>
</evidence>
<keyword evidence="7 8" id="KW-0807">Transducer</keyword>
<dbReference type="InterPro" id="IPR017452">
    <property type="entry name" value="GPCR_Rhodpsn_7TM"/>
</dbReference>
<dbReference type="Gene3D" id="1.20.1070.10">
    <property type="entry name" value="Rhodopsin 7-helix transmembrane proteins"/>
    <property type="match status" value="1"/>
</dbReference>
<dbReference type="SUPFAM" id="SSF81321">
    <property type="entry name" value="Family A G protein-coupled receptor-like"/>
    <property type="match status" value="1"/>
</dbReference>
<dbReference type="GO" id="GO:0016020">
    <property type="term" value="C:membrane"/>
    <property type="evidence" value="ECO:0007669"/>
    <property type="project" value="UniProtKB-SubCell"/>
</dbReference>
<evidence type="ECO:0000313" key="11">
    <source>
        <dbReference type="EMBL" id="CAH1796452.1"/>
    </source>
</evidence>
<dbReference type="OrthoDB" id="10044919at2759"/>
<feature type="region of interest" description="Disordered" evidence="9">
    <location>
        <begin position="357"/>
        <end position="397"/>
    </location>
</feature>
<name>A0A8J1TVQ7_OWEFU</name>
<evidence type="ECO:0000256" key="7">
    <source>
        <dbReference type="ARBA" id="ARBA00023224"/>
    </source>
</evidence>
<dbReference type="AlphaFoldDB" id="A0A8J1TVQ7"/>
<organism evidence="11 12">
    <name type="scientific">Owenia fusiformis</name>
    <name type="common">Polychaete worm</name>
    <dbReference type="NCBI Taxonomy" id="6347"/>
    <lineage>
        <taxon>Eukaryota</taxon>
        <taxon>Metazoa</taxon>
        <taxon>Spiralia</taxon>
        <taxon>Lophotrochozoa</taxon>
        <taxon>Annelida</taxon>
        <taxon>Polychaeta</taxon>
        <taxon>Sedentaria</taxon>
        <taxon>Canalipalpata</taxon>
        <taxon>Sabellida</taxon>
        <taxon>Oweniida</taxon>
        <taxon>Oweniidae</taxon>
        <taxon>Owenia</taxon>
    </lineage>
</organism>
<feature type="compositionally biased region" description="Polar residues" evidence="9">
    <location>
        <begin position="357"/>
        <end position="369"/>
    </location>
</feature>
<feature type="transmembrane region" description="Helical" evidence="10">
    <location>
        <begin position="276"/>
        <end position="300"/>
    </location>
</feature>
<evidence type="ECO:0000256" key="8">
    <source>
        <dbReference type="RuleBase" id="RU000688"/>
    </source>
</evidence>
<proteinExistence type="inferred from homology"/>
<keyword evidence="12" id="KW-1185">Reference proteome</keyword>
<keyword evidence="6 8" id="KW-0675">Receptor</keyword>
<dbReference type="PROSITE" id="PS50262">
    <property type="entry name" value="G_PROTEIN_RECEP_F1_2"/>
    <property type="match status" value="1"/>
</dbReference>
<evidence type="ECO:0000256" key="5">
    <source>
        <dbReference type="ARBA" id="ARBA00023136"/>
    </source>
</evidence>
<dbReference type="EMBL" id="CAIIXF020000010">
    <property type="protein sequence ID" value="CAH1796452.1"/>
    <property type="molecule type" value="Genomic_DNA"/>
</dbReference>
<keyword evidence="5 10" id="KW-0472">Membrane</keyword>
<dbReference type="PRINTS" id="PR00237">
    <property type="entry name" value="GPCRRHODOPSN"/>
</dbReference>
<evidence type="ECO:0000313" key="12">
    <source>
        <dbReference type="Proteomes" id="UP000749559"/>
    </source>
</evidence>
<accession>A0A8J1TVQ7</accession>
<evidence type="ECO:0000256" key="3">
    <source>
        <dbReference type="ARBA" id="ARBA00022989"/>
    </source>
</evidence>
<keyword evidence="2 8" id="KW-0812">Transmembrane</keyword>
<dbReference type="InterPro" id="IPR000276">
    <property type="entry name" value="GPCR_Rhodpsn"/>
</dbReference>
<evidence type="ECO:0000256" key="1">
    <source>
        <dbReference type="ARBA" id="ARBA00004141"/>
    </source>
</evidence>
<comment type="similarity">
    <text evidence="8">Belongs to the G-protein coupled receptor 1 family.</text>
</comment>
<dbReference type="Proteomes" id="UP000749559">
    <property type="component" value="Unassembled WGS sequence"/>
</dbReference>
<feature type="transmembrane region" description="Helical" evidence="10">
    <location>
        <begin position="171"/>
        <end position="193"/>
    </location>
</feature>
<evidence type="ECO:0000256" key="9">
    <source>
        <dbReference type="SAM" id="MobiDB-lite"/>
    </source>
</evidence>
<feature type="compositionally biased region" description="Basic and acidic residues" evidence="9">
    <location>
        <begin position="370"/>
        <end position="397"/>
    </location>
</feature>
<dbReference type="PROSITE" id="PS00237">
    <property type="entry name" value="G_PROTEIN_RECEP_F1_1"/>
    <property type="match status" value="1"/>
</dbReference>
<keyword evidence="3 10" id="KW-1133">Transmembrane helix</keyword>
<evidence type="ECO:0000256" key="6">
    <source>
        <dbReference type="ARBA" id="ARBA00023170"/>
    </source>
</evidence>
<gene>
    <name evidence="11" type="ORF">OFUS_LOCUS20857</name>
</gene>
<dbReference type="Pfam" id="PF00001">
    <property type="entry name" value="7tm_1"/>
    <property type="match status" value="1"/>
</dbReference>
<feature type="region of interest" description="Disordered" evidence="9">
    <location>
        <begin position="1"/>
        <end position="22"/>
    </location>
</feature>
<feature type="transmembrane region" description="Helical" evidence="10">
    <location>
        <begin position="56"/>
        <end position="79"/>
    </location>
</feature>
<protein>
    <submittedName>
        <fullName evidence="11">Uncharacterized protein</fullName>
    </submittedName>
</protein>
<evidence type="ECO:0000256" key="4">
    <source>
        <dbReference type="ARBA" id="ARBA00023040"/>
    </source>
</evidence>
<comment type="caution">
    <text evidence="11">The sequence shown here is derived from an EMBL/GenBank/DDBJ whole genome shotgun (WGS) entry which is preliminary data.</text>
</comment>
<reference evidence="11" key="1">
    <citation type="submission" date="2022-03" db="EMBL/GenBank/DDBJ databases">
        <authorList>
            <person name="Martin C."/>
        </authorList>
    </citation>
    <scope>NUCLEOTIDE SEQUENCE</scope>
</reference>
<keyword evidence="4 8" id="KW-0297">G-protein coupled receptor</keyword>
<dbReference type="PANTHER" id="PTHR24240">
    <property type="entry name" value="OPSIN"/>
    <property type="match status" value="1"/>
</dbReference>
<feature type="transmembrane region" description="Helical" evidence="10">
    <location>
        <begin position="219"/>
        <end position="239"/>
    </location>
</feature>
<dbReference type="GO" id="GO:0004930">
    <property type="term" value="F:G protein-coupled receptor activity"/>
    <property type="evidence" value="ECO:0007669"/>
    <property type="project" value="UniProtKB-KW"/>
</dbReference>
<comment type="subcellular location">
    <subcellularLocation>
        <location evidence="1">Membrane</location>
        <topology evidence="1">Multi-pass membrane protein</topology>
    </subcellularLocation>
</comment>
<feature type="transmembrane region" description="Helical" evidence="10">
    <location>
        <begin position="312"/>
        <end position="335"/>
    </location>
</feature>
<evidence type="ECO:0000256" key="2">
    <source>
        <dbReference type="ARBA" id="ARBA00022692"/>
    </source>
</evidence>
<feature type="transmembrane region" description="Helical" evidence="10">
    <location>
        <begin position="129"/>
        <end position="150"/>
    </location>
</feature>